<feature type="domain" description="F-box" evidence="1">
    <location>
        <begin position="1"/>
        <end position="46"/>
    </location>
</feature>
<dbReference type="InterPro" id="IPR032675">
    <property type="entry name" value="LRR_dom_sf"/>
</dbReference>
<accession>A0AAN8MLU7</accession>
<sequence>MANILKLPQEILDNIFERSVGYDLKAFALCSKRALGLVSPTLYQRLVVRFDDTNLERFLFDGFHKYESVSDYRWENNLTAIFESSPFPLSFVRSVRCASTLQGRHYTELDPNIEYNWWKRIFGLFETQQLSSVSFSRDIDVETLGGLVLSQKNLKKLFVESLEPHGPGRKLQTIKIEQDTNLESLICGRIHPLTFPFFFQLLSRSGRSLKSLQFASFPNPGMEEVMVQLEMMDPDQYGREFRRTIYKSDFDAEMLRNLPQPKIDLTCLKDLGISQIQNLTTLLEKCGEVKLNCPNLSRLLILDCEYPEPFLRALLYPDSYRTSPKLKSLQLDNYTCDWNALEMIIKGLDSLEILQLVVYTDSPNSNLSHSYHDILNHCRHSLKRLWLDCHHYDGYVYTCTAMANLLDDTPTSLSFSSANWPMLEELVLGIPLQLYESECIWTEKLPIVRSIRVLAALVSNDMHMNPHFDSLALCAPLTDYAKRLYDSSIAEYSTPPALKAIRVDFYELDPIKDDICSRTVWYSVDFENDPRTGIIVPKVDICPLYHLWEKAKRDPPCEWRFSNLVCGRPSGFWGDEQRVIDVNRSNRARYGNDEWLG</sequence>
<evidence type="ECO:0000313" key="3">
    <source>
        <dbReference type="Proteomes" id="UP001313282"/>
    </source>
</evidence>
<gene>
    <name evidence="2" type="ORF">TWF718_009201</name>
</gene>
<dbReference type="Gene3D" id="3.80.10.10">
    <property type="entry name" value="Ribonuclease Inhibitor"/>
    <property type="match status" value="1"/>
</dbReference>
<comment type="caution">
    <text evidence="2">The sequence shown here is derived from an EMBL/GenBank/DDBJ whole genome shotgun (WGS) entry which is preliminary data.</text>
</comment>
<dbReference type="AlphaFoldDB" id="A0AAN8MLU7"/>
<dbReference type="InterPro" id="IPR001810">
    <property type="entry name" value="F-box_dom"/>
</dbReference>
<protein>
    <recommendedName>
        <fullName evidence="1">F-box domain-containing protein</fullName>
    </recommendedName>
</protein>
<evidence type="ECO:0000259" key="1">
    <source>
        <dbReference type="PROSITE" id="PS50181"/>
    </source>
</evidence>
<name>A0AAN8MLU7_9PEZI</name>
<evidence type="ECO:0000313" key="2">
    <source>
        <dbReference type="EMBL" id="KAK6339809.1"/>
    </source>
</evidence>
<reference evidence="2 3" key="1">
    <citation type="submission" date="2019-10" db="EMBL/GenBank/DDBJ databases">
        <authorList>
            <person name="Palmer J.M."/>
        </authorList>
    </citation>
    <scope>NUCLEOTIDE SEQUENCE [LARGE SCALE GENOMIC DNA]</scope>
    <source>
        <strain evidence="2 3">TWF718</strain>
    </source>
</reference>
<proteinExistence type="predicted"/>
<dbReference type="EMBL" id="JAVHNR010000006">
    <property type="protein sequence ID" value="KAK6339809.1"/>
    <property type="molecule type" value="Genomic_DNA"/>
</dbReference>
<keyword evidence="3" id="KW-1185">Reference proteome</keyword>
<organism evidence="2 3">
    <name type="scientific">Orbilia javanica</name>
    <dbReference type="NCBI Taxonomy" id="47235"/>
    <lineage>
        <taxon>Eukaryota</taxon>
        <taxon>Fungi</taxon>
        <taxon>Dikarya</taxon>
        <taxon>Ascomycota</taxon>
        <taxon>Pezizomycotina</taxon>
        <taxon>Orbiliomycetes</taxon>
        <taxon>Orbiliales</taxon>
        <taxon>Orbiliaceae</taxon>
        <taxon>Orbilia</taxon>
    </lineage>
</organism>
<dbReference type="PROSITE" id="PS50181">
    <property type="entry name" value="FBOX"/>
    <property type="match status" value="1"/>
</dbReference>
<dbReference type="Proteomes" id="UP001313282">
    <property type="component" value="Unassembled WGS sequence"/>
</dbReference>